<proteinExistence type="predicted"/>
<dbReference type="EMBL" id="GBXM01084689">
    <property type="protein sequence ID" value="JAH23888.1"/>
    <property type="molecule type" value="Transcribed_RNA"/>
</dbReference>
<evidence type="ECO:0000313" key="1">
    <source>
        <dbReference type="EMBL" id="JAH23888.1"/>
    </source>
</evidence>
<organism evidence="1">
    <name type="scientific">Anguilla anguilla</name>
    <name type="common">European freshwater eel</name>
    <name type="synonym">Muraena anguilla</name>
    <dbReference type="NCBI Taxonomy" id="7936"/>
    <lineage>
        <taxon>Eukaryota</taxon>
        <taxon>Metazoa</taxon>
        <taxon>Chordata</taxon>
        <taxon>Craniata</taxon>
        <taxon>Vertebrata</taxon>
        <taxon>Euteleostomi</taxon>
        <taxon>Actinopterygii</taxon>
        <taxon>Neopterygii</taxon>
        <taxon>Teleostei</taxon>
        <taxon>Anguilliformes</taxon>
        <taxon>Anguillidae</taxon>
        <taxon>Anguilla</taxon>
    </lineage>
</organism>
<accession>A0A0E9R6C8</accession>
<reference evidence="1" key="1">
    <citation type="submission" date="2014-11" db="EMBL/GenBank/DDBJ databases">
        <authorList>
            <person name="Amaro Gonzalez C."/>
        </authorList>
    </citation>
    <scope>NUCLEOTIDE SEQUENCE</scope>
</reference>
<protein>
    <submittedName>
        <fullName evidence="1">Uncharacterized protein</fullName>
    </submittedName>
</protein>
<reference evidence="1" key="2">
    <citation type="journal article" date="2015" name="Fish Shellfish Immunol.">
        <title>Early steps in the European eel (Anguilla anguilla)-Vibrio vulnificus interaction in the gills: Role of the RtxA13 toxin.</title>
        <authorList>
            <person name="Callol A."/>
            <person name="Pajuelo D."/>
            <person name="Ebbesson L."/>
            <person name="Teles M."/>
            <person name="MacKenzie S."/>
            <person name="Amaro C."/>
        </authorList>
    </citation>
    <scope>NUCLEOTIDE SEQUENCE</scope>
</reference>
<name>A0A0E9R6C8_ANGAN</name>
<sequence>MYFTQIYI</sequence>